<feature type="signal peptide" evidence="2">
    <location>
        <begin position="1"/>
        <end position="22"/>
    </location>
</feature>
<keyword evidence="2" id="KW-0732">Signal</keyword>
<protein>
    <recommendedName>
        <fullName evidence="5">Hydrolase</fullName>
    </recommendedName>
</protein>
<gene>
    <name evidence="3" type="ORF">B9G79_13710</name>
</gene>
<dbReference type="RefSeq" id="WP_088566016.1">
    <property type="nucleotide sequence ID" value="NZ_CP020946.1"/>
</dbReference>
<dbReference type="EMBL" id="CP020946">
    <property type="protein sequence ID" value="ASD64552.1"/>
    <property type="molecule type" value="Genomic_DNA"/>
</dbReference>
<name>A0A1Z3NAR1_BDEBC</name>
<dbReference type="OrthoDB" id="5292549at2"/>
<evidence type="ECO:0000256" key="2">
    <source>
        <dbReference type="SAM" id="SignalP"/>
    </source>
</evidence>
<sequence>MKQFSKALLATAIVFTASPSFAGYDEFDCRTNNQMKNAGLECITCGIQKYYADKGTPVDVSDKWLAMIALNVQKEYGYNTVRSDVDKENFQKEVIRRIQTYGFCVEYLGKDTKKVGRSREYKDMSHVDWTYFNQLLNRDARPSEKQMADAAERLGFKTGWTSSTPALENMNYLFEGMFENRSLDEKRALFKEKLRQALESDYTVSGEKKEKSKEFIAKGDKDQGLTRCLADINAKFMKKPMGDKETHAFCGVMANSCDIARVNLDSQKDFCILKGMALKPASSPISQPPVFSGDGGGGYRPQPPPPPMPSRSGSGHFLVLNQIIAHIFQQSQTESSEALQKGSLRPIAI</sequence>
<feature type="region of interest" description="Disordered" evidence="1">
    <location>
        <begin position="282"/>
        <end position="314"/>
    </location>
</feature>
<evidence type="ECO:0000256" key="1">
    <source>
        <dbReference type="SAM" id="MobiDB-lite"/>
    </source>
</evidence>
<dbReference type="Proteomes" id="UP000197003">
    <property type="component" value="Chromosome"/>
</dbReference>
<organism evidence="3 4">
    <name type="scientific">Bdellovibrio bacteriovorus</name>
    <dbReference type="NCBI Taxonomy" id="959"/>
    <lineage>
        <taxon>Bacteria</taxon>
        <taxon>Pseudomonadati</taxon>
        <taxon>Bdellovibrionota</taxon>
        <taxon>Bdellovibrionia</taxon>
        <taxon>Bdellovibrionales</taxon>
        <taxon>Pseudobdellovibrionaceae</taxon>
        <taxon>Bdellovibrio</taxon>
    </lineage>
</organism>
<evidence type="ECO:0000313" key="4">
    <source>
        <dbReference type="Proteomes" id="UP000197003"/>
    </source>
</evidence>
<proteinExistence type="predicted"/>
<feature type="chain" id="PRO_5012599632" description="Hydrolase" evidence="2">
    <location>
        <begin position="23"/>
        <end position="349"/>
    </location>
</feature>
<evidence type="ECO:0008006" key="5">
    <source>
        <dbReference type="Google" id="ProtNLM"/>
    </source>
</evidence>
<accession>A0A1Z3NAR1</accession>
<evidence type="ECO:0000313" key="3">
    <source>
        <dbReference type="EMBL" id="ASD64552.1"/>
    </source>
</evidence>
<dbReference type="AlphaFoldDB" id="A0A1Z3NAR1"/>
<reference evidence="3 4" key="1">
    <citation type="submission" date="2017-04" db="EMBL/GenBank/DDBJ databases">
        <title>Whole genome sequence of Bdellovibrio bacteriovorus strain SSB218315.</title>
        <authorList>
            <person name="Oyedara O."/>
            <person name="Rodriguez-Perez M.A."/>
        </authorList>
    </citation>
    <scope>NUCLEOTIDE SEQUENCE [LARGE SCALE GENOMIC DNA]</scope>
    <source>
        <strain evidence="3 4">SSB218315</strain>
    </source>
</reference>